<evidence type="ECO:0000313" key="2">
    <source>
        <dbReference type="Proteomes" id="UP000242146"/>
    </source>
</evidence>
<proteinExistence type="predicted"/>
<dbReference type="Proteomes" id="UP000242146">
    <property type="component" value="Unassembled WGS sequence"/>
</dbReference>
<protein>
    <submittedName>
        <fullName evidence="1">Uncharacterized protein</fullName>
    </submittedName>
</protein>
<dbReference type="AlphaFoldDB" id="A0A1X2GJ01"/>
<reference evidence="1 2" key="1">
    <citation type="submission" date="2016-07" db="EMBL/GenBank/DDBJ databases">
        <title>Pervasive Adenine N6-methylation of Active Genes in Fungi.</title>
        <authorList>
            <consortium name="DOE Joint Genome Institute"/>
            <person name="Mondo S.J."/>
            <person name="Dannebaum R.O."/>
            <person name="Kuo R.C."/>
            <person name="Labutti K."/>
            <person name="Haridas S."/>
            <person name="Kuo A."/>
            <person name="Salamov A."/>
            <person name="Ahrendt S.R."/>
            <person name="Lipzen A."/>
            <person name="Sullivan W."/>
            <person name="Andreopoulos W.B."/>
            <person name="Clum A."/>
            <person name="Lindquist E."/>
            <person name="Daum C."/>
            <person name="Ramamoorthy G.K."/>
            <person name="Gryganskyi A."/>
            <person name="Culley D."/>
            <person name="Magnuson J.K."/>
            <person name="James T.Y."/>
            <person name="O'Malley M.A."/>
            <person name="Stajich J.E."/>
            <person name="Spatafora J.W."/>
            <person name="Visel A."/>
            <person name="Grigoriev I.V."/>
        </authorList>
    </citation>
    <scope>NUCLEOTIDE SEQUENCE [LARGE SCALE GENOMIC DNA]</scope>
    <source>
        <strain evidence="1 2">NRRL 3301</strain>
    </source>
</reference>
<dbReference type="EMBL" id="MCGT01000012">
    <property type="protein sequence ID" value="ORX54961.1"/>
    <property type="molecule type" value="Genomic_DNA"/>
</dbReference>
<name>A0A1X2GJ01_9FUNG</name>
<comment type="caution">
    <text evidence="1">The sequence shown here is derived from an EMBL/GenBank/DDBJ whole genome shotgun (WGS) entry which is preliminary data.</text>
</comment>
<organism evidence="1 2">
    <name type="scientific">Hesseltinella vesiculosa</name>
    <dbReference type="NCBI Taxonomy" id="101127"/>
    <lineage>
        <taxon>Eukaryota</taxon>
        <taxon>Fungi</taxon>
        <taxon>Fungi incertae sedis</taxon>
        <taxon>Mucoromycota</taxon>
        <taxon>Mucoromycotina</taxon>
        <taxon>Mucoromycetes</taxon>
        <taxon>Mucorales</taxon>
        <taxon>Cunninghamellaceae</taxon>
        <taxon>Hesseltinella</taxon>
    </lineage>
</organism>
<accession>A0A1X2GJ01</accession>
<gene>
    <name evidence="1" type="ORF">DM01DRAFT_1335257</name>
</gene>
<keyword evidence="2" id="KW-1185">Reference proteome</keyword>
<sequence length="55" mass="6047">METGVLTGHMYFNFEQMGGTSTALTPNVARLINDMTISKKQSERGDCKADTHPSQ</sequence>
<evidence type="ECO:0000313" key="1">
    <source>
        <dbReference type="EMBL" id="ORX54961.1"/>
    </source>
</evidence>